<accession>A0A136JKD2</accession>
<feature type="region of interest" description="Disordered" evidence="1">
    <location>
        <begin position="127"/>
        <end position="150"/>
    </location>
</feature>
<dbReference type="Proteomes" id="UP000070501">
    <property type="component" value="Unassembled WGS sequence"/>
</dbReference>
<name>A0A136JKD2_9PEZI</name>
<evidence type="ECO:0000256" key="1">
    <source>
        <dbReference type="SAM" id="MobiDB-lite"/>
    </source>
</evidence>
<reference evidence="3" key="1">
    <citation type="submission" date="2016-02" db="EMBL/GenBank/DDBJ databases">
        <title>Draft genome sequence of Microdochium bolleyi, a fungal endophyte of beachgrass.</title>
        <authorList>
            <consortium name="DOE Joint Genome Institute"/>
            <person name="David A.S."/>
            <person name="May G."/>
            <person name="Haridas S."/>
            <person name="Lim J."/>
            <person name="Wang M."/>
            <person name="Labutti K."/>
            <person name="Lipzen A."/>
            <person name="Barry K."/>
            <person name="Grigoriev I.V."/>
        </authorList>
    </citation>
    <scope>NUCLEOTIDE SEQUENCE [LARGE SCALE GENOMIC DNA]</scope>
    <source>
        <strain evidence="3">J235TASD1</strain>
    </source>
</reference>
<sequence length="150" mass="16428">MGQMIAPRAAWAPSLRRMCLAHASSRRSDSNMEMVSLAVFDLLVPQDELTALCSGDDGQESSCLLSPNGTSGCCRGQPSTGPSLDAGREWAEPLECRDHGRRRRRVLQQRALSQRAAEWDMVADRAARLSDRSRSTNDVSDGPCECFEAT</sequence>
<evidence type="ECO:0000313" key="3">
    <source>
        <dbReference type="Proteomes" id="UP000070501"/>
    </source>
</evidence>
<organism evidence="2 3">
    <name type="scientific">Microdochium bolleyi</name>
    <dbReference type="NCBI Taxonomy" id="196109"/>
    <lineage>
        <taxon>Eukaryota</taxon>
        <taxon>Fungi</taxon>
        <taxon>Dikarya</taxon>
        <taxon>Ascomycota</taxon>
        <taxon>Pezizomycotina</taxon>
        <taxon>Sordariomycetes</taxon>
        <taxon>Xylariomycetidae</taxon>
        <taxon>Xylariales</taxon>
        <taxon>Microdochiaceae</taxon>
        <taxon>Microdochium</taxon>
    </lineage>
</organism>
<dbReference type="InParanoid" id="A0A136JKD2"/>
<keyword evidence="3" id="KW-1185">Reference proteome</keyword>
<evidence type="ECO:0000313" key="2">
    <source>
        <dbReference type="EMBL" id="KXJ97604.1"/>
    </source>
</evidence>
<gene>
    <name evidence="2" type="ORF">Micbo1qcDRAFT_211855</name>
</gene>
<proteinExistence type="predicted"/>
<dbReference type="AlphaFoldDB" id="A0A136JKD2"/>
<dbReference type="EMBL" id="KQ964245">
    <property type="protein sequence ID" value="KXJ97604.1"/>
    <property type="molecule type" value="Genomic_DNA"/>
</dbReference>
<protein>
    <submittedName>
        <fullName evidence="2">Uncharacterized protein</fullName>
    </submittedName>
</protein>